<reference evidence="8" key="1">
    <citation type="submission" date="2021-11" db="EMBL/GenBank/DDBJ databases">
        <authorList>
            <person name="Schell T."/>
        </authorList>
    </citation>
    <scope>NUCLEOTIDE SEQUENCE</scope>
    <source>
        <strain evidence="8">M5</strain>
    </source>
</reference>
<dbReference type="OrthoDB" id="409543at2759"/>
<gene>
    <name evidence="8" type="ORF">DGAL_LOCUS4271</name>
</gene>
<feature type="domain" description="Alpha 1,4-glycosyltransferase" evidence="7">
    <location>
        <begin position="225"/>
        <end position="351"/>
    </location>
</feature>
<keyword evidence="5" id="KW-0333">Golgi apparatus</keyword>
<evidence type="ECO:0000313" key="9">
    <source>
        <dbReference type="Proteomes" id="UP000789390"/>
    </source>
</evidence>
<dbReference type="PANTHER" id="PTHR12042">
    <property type="entry name" value="LACTOSYLCERAMIDE 4-ALPHA-GALACTOSYLTRANSFERASE ALPHA- 1,4-GALACTOSYLTRANSFERASE"/>
    <property type="match status" value="1"/>
</dbReference>
<evidence type="ECO:0000313" key="8">
    <source>
        <dbReference type="EMBL" id="CAH0101899.1"/>
    </source>
</evidence>
<dbReference type="Pfam" id="PF04572">
    <property type="entry name" value="Gb3_synth"/>
    <property type="match status" value="1"/>
</dbReference>
<evidence type="ECO:0000256" key="3">
    <source>
        <dbReference type="ARBA" id="ARBA00022676"/>
    </source>
</evidence>
<dbReference type="GO" id="GO:0006688">
    <property type="term" value="P:glycosphingolipid biosynthetic process"/>
    <property type="evidence" value="ECO:0007669"/>
    <property type="project" value="TreeGrafter"/>
</dbReference>
<comment type="subcellular location">
    <subcellularLocation>
        <location evidence="1">Golgi apparatus membrane</location>
        <topology evidence="1">Single-pass type II membrane protein</topology>
    </subcellularLocation>
</comment>
<dbReference type="EMBL" id="CAKKLH010000068">
    <property type="protein sequence ID" value="CAH0101899.1"/>
    <property type="molecule type" value="Genomic_DNA"/>
</dbReference>
<name>A0A8J2WK89_9CRUS</name>
<comment type="similarity">
    <text evidence="2">Belongs to the glycosyltransferase 32 family.</text>
</comment>
<dbReference type="PANTHER" id="PTHR12042:SF21">
    <property type="entry name" value="ALPHA1,4-GALACTOSYLTRANSFERASE 1-RELATED"/>
    <property type="match status" value="1"/>
</dbReference>
<dbReference type="InterPro" id="IPR051981">
    <property type="entry name" value="Glycosyltransf_32"/>
</dbReference>
<dbReference type="Proteomes" id="UP000789390">
    <property type="component" value="Unassembled WGS sequence"/>
</dbReference>
<dbReference type="InterPro" id="IPR007577">
    <property type="entry name" value="GlycoTrfase_DXD_sugar-bd_CS"/>
</dbReference>
<organism evidence="8 9">
    <name type="scientific">Daphnia galeata</name>
    <dbReference type="NCBI Taxonomy" id="27404"/>
    <lineage>
        <taxon>Eukaryota</taxon>
        <taxon>Metazoa</taxon>
        <taxon>Ecdysozoa</taxon>
        <taxon>Arthropoda</taxon>
        <taxon>Crustacea</taxon>
        <taxon>Branchiopoda</taxon>
        <taxon>Diplostraca</taxon>
        <taxon>Cladocera</taxon>
        <taxon>Anomopoda</taxon>
        <taxon>Daphniidae</taxon>
        <taxon>Daphnia</taxon>
    </lineage>
</organism>
<keyword evidence="3" id="KW-0328">Glycosyltransferase</keyword>
<dbReference type="Gene3D" id="3.90.550.20">
    <property type="match status" value="1"/>
</dbReference>
<evidence type="ECO:0000259" key="7">
    <source>
        <dbReference type="Pfam" id="PF04572"/>
    </source>
</evidence>
<dbReference type="Pfam" id="PF04488">
    <property type="entry name" value="Gly_transf_sug"/>
    <property type="match status" value="1"/>
</dbReference>
<accession>A0A8J2WK89</accession>
<evidence type="ECO:0000256" key="1">
    <source>
        <dbReference type="ARBA" id="ARBA00004323"/>
    </source>
</evidence>
<dbReference type="GO" id="GO:0000139">
    <property type="term" value="C:Golgi membrane"/>
    <property type="evidence" value="ECO:0007669"/>
    <property type="project" value="UniProtKB-SubCell"/>
</dbReference>
<keyword evidence="4" id="KW-0808">Transferase</keyword>
<keyword evidence="6" id="KW-0472">Membrane</keyword>
<dbReference type="InterPro" id="IPR007652">
    <property type="entry name" value="A1-4-GlycosylTfrase_dom"/>
</dbReference>
<proteinExistence type="inferred from homology"/>
<comment type="caution">
    <text evidence="8">The sequence shown here is derived from an EMBL/GenBank/DDBJ whole genome shotgun (WGS) entry which is preliminary data.</text>
</comment>
<dbReference type="GO" id="GO:0016758">
    <property type="term" value="F:hexosyltransferase activity"/>
    <property type="evidence" value="ECO:0007669"/>
    <property type="project" value="TreeGrafter"/>
</dbReference>
<evidence type="ECO:0000256" key="2">
    <source>
        <dbReference type="ARBA" id="ARBA00009003"/>
    </source>
</evidence>
<dbReference type="SUPFAM" id="SSF53448">
    <property type="entry name" value="Nucleotide-diphospho-sugar transferases"/>
    <property type="match status" value="1"/>
</dbReference>
<evidence type="ECO:0000256" key="4">
    <source>
        <dbReference type="ARBA" id="ARBA00022679"/>
    </source>
</evidence>
<evidence type="ECO:0000256" key="6">
    <source>
        <dbReference type="ARBA" id="ARBA00023136"/>
    </source>
</evidence>
<protein>
    <recommendedName>
        <fullName evidence="7">Alpha 1,4-glycosyltransferase domain-containing protein</fullName>
    </recommendedName>
</protein>
<evidence type="ECO:0000256" key="5">
    <source>
        <dbReference type="ARBA" id="ARBA00023034"/>
    </source>
</evidence>
<dbReference type="AlphaFoldDB" id="A0A8J2WK89"/>
<keyword evidence="9" id="KW-1185">Reference proteome</keyword>
<sequence>MELFVTRTSSFFVQNMMHLRRKTFIKPMMVILLVFALLFAGYIVYGNREGNRDTIPWIKKHIQIIQWTENSDQQLLGPNNQRIYFHETSGRNQLNMRQSCAVESTAKENPDRPIQLIMQTNISSINTHGTWLNVLSNYPNVAVILINEMDYFQDTPLEDWYRKGEWRQSPHKVEHFADYIRMLSSLKGGGLYMDLDFVTMKRFDISNFLAVEDASVETISSGIFHFDYGHRLISEIVKELAAHYQPTVWSAHGPTLIFTIMSRICGMKSGQPLSNECQDVALMPYNFVYPIHYPQWRIYFQKSTRNVMQWINGSYAVHVWNKMSHLEPLLIGSDQVYATLATRHCPFTVARAAEFISSF</sequence>
<dbReference type="InterPro" id="IPR029044">
    <property type="entry name" value="Nucleotide-diphossugar_trans"/>
</dbReference>